<dbReference type="PANTHER" id="PTHR42951">
    <property type="entry name" value="METALLO-BETA-LACTAMASE DOMAIN-CONTAINING"/>
    <property type="match status" value="1"/>
</dbReference>
<dbReference type="Proteomes" id="UP000274920">
    <property type="component" value="Unassembled WGS sequence"/>
</dbReference>
<keyword evidence="3" id="KW-1185">Reference proteome</keyword>
<dbReference type="AlphaFoldDB" id="A0A3R8JRP9"/>
<organism evidence="2 3">
    <name type="scientific">Schaedlerella arabinosiphila</name>
    <dbReference type="NCBI Taxonomy" id="2044587"/>
    <lineage>
        <taxon>Bacteria</taxon>
        <taxon>Bacillati</taxon>
        <taxon>Bacillota</taxon>
        <taxon>Clostridia</taxon>
        <taxon>Lachnospirales</taxon>
        <taxon>Lachnospiraceae</taxon>
        <taxon>Schaedlerella</taxon>
    </lineage>
</organism>
<dbReference type="PANTHER" id="PTHR42951:SF4">
    <property type="entry name" value="ACYL-COENZYME A THIOESTERASE MBLAC2"/>
    <property type="match status" value="1"/>
</dbReference>
<sequence>MQIHERIYIVGSGDSGFGISHDLDCTVYLIDGDGEYALIDAGAGVEPESILHNIKAAGIHPAQISGIFLTHGHGDHSGGAFVLSRACQAEVYALRETAEYVSEGNLKAIALEEAIRAGVYGKGYTFHACPVRPILEDTSVQVGDIRLNVYRMEGHCSGHACYEMIWQGKKIVFSGDCIFNYGKIALQAIWDCDLQKYIESCKRLEEIHPDVLLPAHGAFLMSRGYTYIEKAMRKIRGLGIPDNLIGE</sequence>
<accession>A0A3R8JRP9</accession>
<feature type="domain" description="Metallo-beta-lactamase" evidence="1">
    <location>
        <begin position="24"/>
        <end position="216"/>
    </location>
</feature>
<dbReference type="RefSeq" id="WP_125128859.1">
    <property type="nucleotide sequence ID" value="NZ_RHJS01000002.1"/>
</dbReference>
<gene>
    <name evidence="2" type="ORF">EBB54_21465</name>
</gene>
<dbReference type="InterPro" id="IPR001279">
    <property type="entry name" value="Metallo-B-lactamas"/>
</dbReference>
<evidence type="ECO:0000259" key="1">
    <source>
        <dbReference type="SMART" id="SM00849"/>
    </source>
</evidence>
<reference evidence="2" key="1">
    <citation type="submission" date="2018-10" db="EMBL/GenBank/DDBJ databases">
        <title>Schaedlerella arabinophila gen. nov. sp. nov., isolated from the mouse intestinal tract and comparative analysis with the genome of the closely related altered Schaedler flora strain ASF502.</title>
        <authorList>
            <person name="Miyake S."/>
            <person name="Soh M."/>
            <person name="Seedorf H."/>
        </authorList>
    </citation>
    <scope>NUCLEOTIDE SEQUENCE [LARGE SCALE GENOMIC DNA]</scope>
    <source>
        <strain evidence="2">DSM 106076</strain>
    </source>
</reference>
<dbReference type="EMBL" id="RHJS01000002">
    <property type="protein sequence ID" value="RRK33632.1"/>
    <property type="molecule type" value="Genomic_DNA"/>
</dbReference>
<dbReference type="SMART" id="SM00849">
    <property type="entry name" value="Lactamase_B"/>
    <property type="match status" value="1"/>
</dbReference>
<name>A0A3R8JRP9_9FIRM</name>
<dbReference type="Pfam" id="PF00753">
    <property type="entry name" value="Lactamase_B"/>
    <property type="match status" value="1"/>
</dbReference>
<dbReference type="Gene3D" id="3.60.15.10">
    <property type="entry name" value="Ribonuclease Z/Hydroxyacylglutathione hydrolase-like"/>
    <property type="match status" value="1"/>
</dbReference>
<protein>
    <submittedName>
        <fullName evidence="2">MBL fold metallo-hydrolase</fullName>
    </submittedName>
</protein>
<evidence type="ECO:0000313" key="2">
    <source>
        <dbReference type="EMBL" id="RRK33632.1"/>
    </source>
</evidence>
<dbReference type="InterPro" id="IPR036866">
    <property type="entry name" value="RibonucZ/Hydroxyglut_hydro"/>
</dbReference>
<comment type="caution">
    <text evidence="2">The sequence shown here is derived from an EMBL/GenBank/DDBJ whole genome shotgun (WGS) entry which is preliminary data.</text>
</comment>
<dbReference type="GO" id="GO:0016787">
    <property type="term" value="F:hydrolase activity"/>
    <property type="evidence" value="ECO:0007669"/>
    <property type="project" value="UniProtKB-KW"/>
</dbReference>
<proteinExistence type="predicted"/>
<dbReference type="SUPFAM" id="SSF56281">
    <property type="entry name" value="Metallo-hydrolase/oxidoreductase"/>
    <property type="match status" value="1"/>
</dbReference>
<dbReference type="InterPro" id="IPR050855">
    <property type="entry name" value="NDM-1-like"/>
</dbReference>
<keyword evidence="2" id="KW-0378">Hydrolase</keyword>
<evidence type="ECO:0000313" key="3">
    <source>
        <dbReference type="Proteomes" id="UP000274920"/>
    </source>
</evidence>